<accession>A0A061RWI1</accession>
<gene>
    <name evidence="1" type="ORF">TSPGSL018_24613</name>
</gene>
<reference evidence="1" key="1">
    <citation type="submission" date="2014-05" db="EMBL/GenBank/DDBJ databases">
        <title>The transcriptome of the halophilic microalga Tetraselmis sp. GSL018 isolated from the Great Salt Lake, Utah.</title>
        <authorList>
            <person name="Jinkerson R.E."/>
            <person name="D'Adamo S."/>
            <person name="Posewitz M.C."/>
        </authorList>
    </citation>
    <scope>NUCLEOTIDE SEQUENCE</scope>
    <source>
        <strain evidence="1">GSL018</strain>
    </source>
</reference>
<dbReference type="EMBL" id="GBEZ01010788">
    <property type="protein sequence ID" value="JAC74931.1"/>
    <property type="molecule type" value="Transcribed_RNA"/>
</dbReference>
<dbReference type="AlphaFoldDB" id="A0A061RWI1"/>
<protein>
    <submittedName>
        <fullName evidence="1">Uncharacterized protein</fullName>
    </submittedName>
</protein>
<feature type="non-terminal residue" evidence="1">
    <location>
        <position position="1"/>
    </location>
</feature>
<organism evidence="1">
    <name type="scientific">Tetraselmis sp. GSL018</name>
    <dbReference type="NCBI Taxonomy" id="582737"/>
    <lineage>
        <taxon>Eukaryota</taxon>
        <taxon>Viridiplantae</taxon>
        <taxon>Chlorophyta</taxon>
        <taxon>core chlorophytes</taxon>
        <taxon>Chlorodendrophyceae</taxon>
        <taxon>Chlorodendrales</taxon>
        <taxon>Chlorodendraceae</taxon>
        <taxon>Tetraselmis</taxon>
    </lineage>
</organism>
<sequence length="55" mass="6473">FDFNSLLVRKSHLNFRTTYVLDSVRLAEVCLWQDRKKAVRGKLAALYMNIRTVNT</sequence>
<feature type="non-terminal residue" evidence="1">
    <location>
        <position position="55"/>
    </location>
</feature>
<evidence type="ECO:0000313" key="1">
    <source>
        <dbReference type="EMBL" id="JAC74931.1"/>
    </source>
</evidence>
<name>A0A061RWI1_9CHLO</name>
<proteinExistence type="predicted"/>